<keyword evidence="5" id="KW-1185">Reference proteome</keyword>
<reference evidence="4" key="1">
    <citation type="thesis" date="2020" institute="ProQuest LLC" country="789 East Eisenhower Parkway, Ann Arbor, MI, USA">
        <title>Comparative Genomics and Chromosome Evolution.</title>
        <authorList>
            <person name="Mudd A.B."/>
        </authorList>
    </citation>
    <scope>NUCLEOTIDE SEQUENCE</scope>
    <source>
        <strain evidence="4">Female2</strain>
        <tissue evidence="4">Blood</tissue>
    </source>
</reference>
<evidence type="ECO:0000256" key="1">
    <source>
        <dbReference type="ARBA" id="ARBA00008455"/>
    </source>
</evidence>
<dbReference type="PROSITE" id="PS00640">
    <property type="entry name" value="THIOL_PROTEASE_ASN"/>
    <property type="match status" value="1"/>
</dbReference>
<dbReference type="InterPro" id="IPR039417">
    <property type="entry name" value="Peptidase_C1A_papain-like"/>
</dbReference>
<name>A0A8T2J0U8_9PIPI</name>
<accession>A0A8T2J0U8</accession>
<dbReference type="InterPro" id="IPR025660">
    <property type="entry name" value="Pept_his_AS"/>
</dbReference>
<dbReference type="PRINTS" id="PR00705">
    <property type="entry name" value="PAPAIN"/>
</dbReference>
<gene>
    <name evidence="4" type="ORF">GDO86_008550</name>
</gene>
<dbReference type="PROSITE" id="PS00639">
    <property type="entry name" value="THIOL_PROTEASE_HIS"/>
    <property type="match status" value="1"/>
</dbReference>
<dbReference type="GO" id="GO:0006508">
    <property type="term" value="P:proteolysis"/>
    <property type="evidence" value="ECO:0007669"/>
    <property type="project" value="InterPro"/>
</dbReference>
<evidence type="ECO:0000313" key="4">
    <source>
        <dbReference type="EMBL" id="KAG8437892.1"/>
    </source>
</evidence>
<protein>
    <recommendedName>
        <fullName evidence="3">Peptidase C1A papain C-terminal domain-containing protein</fullName>
    </recommendedName>
</protein>
<comment type="caution">
    <text evidence="4">The sequence shown here is derived from an EMBL/GenBank/DDBJ whole genome shotgun (WGS) entry which is preliminary data.</text>
</comment>
<dbReference type="Proteomes" id="UP000812440">
    <property type="component" value="Chromosome 4"/>
</dbReference>
<dbReference type="Gene3D" id="3.90.70.10">
    <property type="entry name" value="Cysteine proteinases"/>
    <property type="match status" value="1"/>
</dbReference>
<evidence type="ECO:0000256" key="2">
    <source>
        <dbReference type="ARBA" id="ARBA00023157"/>
    </source>
</evidence>
<dbReference type="InterPro" id="IPR013128">
    <property type="entry name" value="Peptidase_C1A"/>
</dbReference>
<dbReference type="GO" id="GO:0008234">
    <property type="term" value="F:cysteine-type peptidase activity"/>
    <property type="evidence" value="ECO:0007669"/>
    <property type="project" value="InterPro"/>
</dbReference>
<dbReference type="InterPro" id="IPR000668">
    <property type="entry name" value="Peptidase_C1A_C"/>
</dbReference>
<feature type="domain" description="Peptidase C1A papain C-terminal" evidence="3">
    <location>
        <begin position="61"/>
        <end position="258"/>
    </location>
</feature>
<organism evidence="4 5">
    <name type="scientific">Hymenochirus boettgeri</name>
    <name type="common">Congo dwarf clawed frog</name>
    <dbReference type="NCBI Taxonomy" id="247094"/>
    <lineage>
        <taxon>Eukaryota</taxon>
        <taxon>Metazoa</taxon>
        <taxon>Chordata</taxon>
        <taxon>Craniata</taxon>
        <taxon>Vertebrata</taxon>
        <taxon>Euteleostomi</taxon>
        <taxon>Amphibia</taxon>
        <taxon>Batrachia</taxon>
        <taxon>Anura</taxon>
        <taxon>Pipoidea</taxon>
        <taxon>Pipidae</taxon>
        <taxon>Pipinae</taxon>
        <taxon>Hymenochirus</taxon>
    </lineage>
</organism>
<dbReference type="InterPro" id="IPR025661">
    <property type="entry name" value="Pept_asp_AS"/>
</dbReference>
<comment type="similarity">
    <text evidence="1">Belongs to the peptidase C1 family.</text>
</comment>
<dbReference type="Pfam" id="PF00112">
    <property type="entry name" value="Peptidase_C1"/>
    <property type="match status" value="1"/>
</dbReference>
<dbReference type="CDD" id="cd02248">
    <property type="entry name" value="Peptidase_C1A"/>
    <property type="match status" value="1"/>
</dbReference>
<evidence type="ECO:0000313" key="5">
    <source>
        <dbReference type="Proteomes" id="UP000812440"/>
    </source>
</evidence>
<dbReference type="PANTHER" id="PTHR12411">
    <property type="entry name" value="CYSTEINE PROTEASE FAMILY C1-RELATED"/>
    <property type="match status" value="1"/>
</dbReference>
<dbReference type="EMBL" id="JAACNH010000007">
    <property type="protein sequence ID" value="KAG8437892.1"/>
    <property type="molecule type" value="Genomic_DNA"/>
</dbReference>
<evidence type="ECO:0000259" key="3">
    <source>
        <dbReference type="SMART" id="SM00645"/>
    </source>
</evidence>
<dbReference type="SMART" id="SM00645">
    <property type="entry name" value="Pept_C1"/>
    <property type="match status" value="1"/>
</dbReference>
<dbReference type="AlphaFoldDB" id="A0A8T2J0U8"/>
<dbReference type="InterPro" id="IPR038765">
    <property type="entry name" value="Papain-like_cys_pep_sf"/>
</dbReference>
<sequence length="271" mass="31134">MVVFFKNLEEANRLQREEQGTAQYGITQFSDLTDDEFWKCHLHYSSYISQLNLTHRSEEAPPKSCDWRKKGVISKVKSQGKCCSCWAFAAVGNIEAQWGIFGSPKNLSVQQLIDCSRNYGCKGGFPWNAFMTVIKLGGLAREDDYQYKAEKGKCLRNTKPVATIQDFVFLQRDEKDFYTLIDPHLYLQYYTKGIIKPSRKNCDASNVDHEVLIVGFSREEQYWILKNSWGENWGENGFFRLHLGSNACGVAEYPVSAIVNTEKYRNKICPP</sequence>
<proteinExistence type="inferred from homology"/>
<dbReference type="SUPFAM" id="SSF54001">
    <property type="entry name" value="Cysteine proteinases"/>
    <property type="match status" value="1"/>
</dbReference>
<keyword evidence="2" id="KW-1015">Disulfide bond</keyword>
<dbReference type="OrthoDB" id="387093at2759"/>